<dbReference type="GO" id="GO:0016301">
    <property type="term" value="F:kinase activity"/>
    <property type="evidence" value="ECO:0007669"/>
    <property type="project" value="UniProtKB-KW"/>
</dbReference>
<feature type="domain" description="Carbohydrate kinase FGGY N-terminal" evidence="3">
    <location>
        <begin position="5"/>
        <end position="113"/>
    </location>
</feature>
<evidence type="ECO:0000259" key="3">
    <source>
        <dbReference type="Pfam" id="PF00370"/>
    </source>
</evidence>
<dbReference type="EMBL" id="CAEZZG010000010">
    <property type="protein sequence ID" value="CAB4756638.1"/>
    <property type="molecule type" value="Genomic_DNA"/>
</dbReference>
<evidence type="ECO:0000256" key="2">
    <source>
        <dbReference type="ARBA" id="ARBA00022777"/>
    </source>
</evidence>
<dbReference type="InterPro" id="IPR018485">
    <property type="entry name" value="FGGY_C"/>
</dbReference>
<evidence type="ECO:0000259" key="4">
    <source>
        <dbReference type="Pfam" id="PF02782"/>
    </source>
</evidence>
<dbReference type="InterPro" id="IPR050406">
    <property type="entry name" value="FGGY_Carb_Kinase"/>
</dbReference>
<dbReference type="InterPro" id="IPR000577">
    <property type="entry name" value="Carb_kinase_FGGY"/>
</dbReference>
<evidence type="ECO:0000313" key="5">
    <source>
        <dbReference type="EMBL" id="CAB4756638.1"/>
    </source>
</evidence>
<dbReference type="Gene3D" id="3.30.420.40">
    <property type="match status" value="3"/>
</dbReference>
<gene>
    <name evidence="5" type="ORF">UFOPK2844_00801</name>
</gene>
<feature type="domain" description="Carbohydrate kinase FGGY C-terminal" evidence="4">
    <location>
        <begin position="223"/>
        <end position="395"/>
    </location>
</feature>
<dbReference type="Pfam" id="PF00370">
    <property type="entry name" value="FGGY_N"/>
    <property type="match status" value="1"/>
</dbReference>
<reference evidence="5" key="1">
    <citation type="submission" date="2020-05" db="EMBL/GenBank/DDBJ databases">
        <authorList>
            <person name="Chiriac C."/>
            <person name="Salcher M."/>
            <person name="Ghai R."/>
            <person name="Kavagutti S V."/>
        </authorList>
    </citation>
    <scope>NUCLEOTIDE SEQUENCE</scope>
</reference>
<sequence>MKPAFIGIDIATESTRALLVNENAKIIGTAKTKLAPVIRGADGSVTQDPKSWVVAVASLLKEIQAIAAAAQVEPISLVISATSGTFTLVNDEGQAVIPAAMYNDGRASSPLDRAIFIRKTEKLEGKLHLVHTPEFVIASLLKLKPQEIPADWSHALKTGVDLHSQNWKPEILTQASAEKISLPNVVAPGANLGAIGNLNIYAGMTDGCTAQISAGGADLGSAVTTLGTTMVIKLVSNKDVSGPGFYSHLLPKTNWLVGGASNLGGISFKEFASDIKAWDIKAEAHGPASFVTYPLISKGERFPIANKDLVKISSGNPTNEIDNYRAILEGIAFAEKLSYEILAKAGAPLTGELRTAGGGAKSPIWCKIRATVLNHPVIAQKGSGSDLGAALIAIASITSPIDIAAGISAIKLPAGETYLPAQEEVETLAAGYLRFKLALGIE</sequence>
<dbReference type="PIRSF" id="PIRSF000538">
    <property type="entry name" value="GlpK"/>
    <property type="match status" value="1"/>
</dbReference>
<accession>A0A6J6UC10</accession>
<name>A0A6J6UC10_9ZZZZ</name>
<dbReference type="GO" id="GO:0005975">
    <property type="term" value="P:carbohydrate metabolic process"/>
    <property type="evidence" value="ECO:0007669"/>
    <property type="project" value="InterPro"/>
</dbReference>
<dbReference type="PANTHER" id="PTHR43095:SF2">
    <property type="entry name" value="GLUCONOKINASE"/>
    <property type="match status" value="1"/>
</dbReference>
<proteinExistence type="predicted"/>
<keyword evidence="1" id="KW-0808">Transferase</keyword>
<dbReference type="InterPro" id="IPR018484">
    <property type="entry name" value="FGGY_N"/>
</dbReference>
<dbReference type="AlphaFoldDB" id="A0A6J6UC10"/>
<protein>
    <submittedName>
        <fullName evidence="5">Unannotated protein</fullName>
    </submittedName>
</protein>
<keyword evidence="2" id="KW-0418">Kinase</keyword>
<dbReference type="Pfam" id="PF02782">
    <property type="entry name" value="FGGY_C"/>
    <property type="match status" value="1"/>
</dbReference>
<organism evidence="5">
    <name type="scientific">freshwater metagenome</name>
    <dbReference type="NCBI Taxonomy" id="449393"/>
    <lineage>
        <taxon>unclassified sequences</taxon>
        <taxon>metagenomes</taxon>
        <taxon>ecological metagenomes</taxon>
    </lineage>
</organism>
<dbReference type="SUPFAM" id="SSF53067">
    <property type="entry name" value="Actin-like ATPase domain"/>
    <property type="match status" value="2"/>
</dbReference>
<dbReference type="InterPro" id="IPR043129">
    <property type="entry name" value="ATPase_NBD"/>
</dbReference>
<dbReference type="PANTHER" id="PTHR43095">
    <property type="entry name" value="SUGAR KINASE"/>
    <property type="match status" value="1"/>
</dbReference>
<evidence type="ECO:0000256" key="1">
    <source>
        <dbReference type="ARBA" id="ARBA00022679"/>
    </source>
</evidence>